<keyword evidence="4" id="KW-1185">Reference proteome</keyword>
<dbReference type="Proteomes" id="UP000028868">
    <property type="component" value="Unassembled WGS sequence"/>
</dbReference>
<reference evidence="4" key="1">
    <citation type="submission" date="2014-03" db="EMBL/GenBank/DDBJ databases">
        <authorList>
            <person name="Urmite Genomes U."/>
        </authorList>
    </citation>
    <scope>NUCLEOTIDE SEQUENCE [LARGE SCALE GENOMIC DNA]</scope>
    <source>
        <strain evidence="4">HD-03</strain>
    </source>
</reference>
<evidence type="ECO:0000259" key="1">
    <source>
        <dbReference type="Pfam" id="PF07299"/>
    </source>
</evidence>
<reference evidence="3 4" key="2">
    <citation type="submission" date="2014-05" db="EMBL/GenBank/DDBJ databases">
        <title>Draft genome sequence of Halobacillus karajensis HK-03.</title>
        <authorList>
            <person name="Khelaifia S."/>
            <person name="Croce O."/>
            <person name="Lagier J.C."/>
            <person name="Raoult D."/>
        </authorList>
    </citation>
    <scope>NUCLEOTIDE SEQUENCE [LARGE SCALE GENOMIC DNA]</scope>
    <source>
        <strain evidence="3 4">HD-03</strain>
    </source>
</reference>
<dbReference type="InterPro" id="IPR010841">
    <property type="entry name" value="EF-G-binding_N"/>
</dbReference>
<protein>
    <submittedName>
        <fullName evidence="3">Fibronectin-binding protein (FBP)</fullName>
    </submittedName>
</protein>
<dbReference type="InterPro" id="IPR032330">
    <property type="entry name" value="EF-G-binding_C"/>
</dbReference>
<name>A0A024P6F8_9BACI</name>
<gene>
    <name evidence="3" type="ORF">BN983_02478</name>
</gene>
<dbReference type="EMBL" id="CCDI010000003">
    <property type="protein sequence ID" value="CDQ24206.1"/>
    <property type="molecule type" value="Genomic_DNA"/>
</dbReference>
<feature type="domain" description="Elongation factor G-binding protein C-terminal treble-clef zinc-finger" evidence="2">
    <location>
        <begin position="100"/>
        <end position="203"/>
    </location>
</feature>
<dbReference type="RefSeq" id="WP_035508898.1">
    <property type="nucleotide sequence ID" value="NZ_CCDH010000001.1"/>
</dbReference>
<accession>A0A024P6F8</accession>
<dbReference type="Pfam" id="PF16571">
    <property type="entry name" value="FBP_C"/>
    <property type="match status" value="1"/>
</dbReference>
<comment type="caution">
    <text evidence="3">The sequence shown here is derived from an EMBL/GenBank/DDBJ whole genome shotgun (WGS) entry which is preliminary data.</text>
</comment>
<proteinExistence type="predicted"/>
<evidence type="ECO:0000313" key="4">
    <source>
        <dbReference type="Proteomes" id="UP000028868"/>
    </source>
</evidence>
<dbReference type="InterPro" id="IPR038344">
    <property type="entry name" value="EF-G_N_sf"/>
</dbReference>
<evidence type="ECO:0000313" key="3">
    <source>
        <dbReference type="EMBL" id="CDQ24206.1"/>
    </source>
</evidence>
<evidence type="ECO:0000259" key="2">
    <source>
        <dbReference type="Pfam" id="PF16571"/>
    </source>
</evidence>
<organism evidence="3 4">
    <name type="scientific">Halobacillus karajensis</name>
    <dbReference type="NCBI Taxonomy" id="195088"/>
    <lineage>
        <taxon>Bacteria</taxon>
        <taxon>Bacillati</taxon>
        <taxon>Bacillota</taxon>
        <taxon>Bacilli</taxon>
        <taxon>Bacillales</taxon>
        <taxon>Bacillaceae</taxon>
        <taxon>Halobacillus</taxon>
    </lineage>
</organism>
<dbReference type="Gene3D" id="1.20.1280.250">
    <property type="match status" value="1"/>
</dbReference>
<dbReference type="CDD" id="cd16342">
    <property type="entry name" value="FusC_FusB"/>
    <property type="match status" value="1"/>
</dbReference>
<dbReference type="Pfam" id="PF07299">
    <property type="entry name" value="EF-G-binding_N"/>
    <property type="match status" value="1"/>
</dbReference>
<feature type="domain" description="Elongation factor G-binding protein N-terminal" evidence="1">
    <location>
        <begin position="4"/>
        <end position="86"/>
    </location>
</feature>
<sequence>MERFIRSDQYHYIKNQARNLLNGHMTTNDAAVTQALKSLTNDRVLHLFSDLSPQQEQIIAQASDIKDETDAILYFSRLKQYVIPFPKVTESDIQRLFPKVKKLKIPSIPKDEWTELSYLGWNDPGASRKYMITTIDGKLIGLYGHYKPLQQKSICSICHEHEKVGMFTSTVRGLANEETVSRGNYICHDSKKCNENIQSRQHLVSFVKRMKNGQKGPSL</sequence>
<dbReference type="AlphaFoldDB" id="A0A024P6F8"/>